<evidence type="ECO:0000256" key="1">
    <source>
        <dbReference type="ARBA" id="ARBA00022801"/>
    </source>
</evidence>
<keyword evidence="2" id="KW-0472">Membrane</keyword>
<dbReference type="Proteomes" id="UP000248132">
    <property type="component" value="Unassembled WGS sequence"/>
</dbReference>
<dbReference type="InterPro" id="IPR021229">
    <property type="entry name" value="DUF2800"/>
</dbReference>
<dbReference type="Gene3D" id="3.90.320.10">
    <property type="match status" value="1"/>
</dbReference>
<keyword evidence="1" id="KW-0378">Hydrolase</keyword>
<accession>A0A318XRF3</accession>
<evidence type="ECO:0000313" key="3">
    <source>
        <dbReference type="EMBL" id="PYG90157.1"/>
    </source>
</evidence>
<proteinExistence type="predicted"/>
<dbReference type="InterPro" id="IPR011604">
    <property type="entry name" value="PDDEXK-like_dom_sf"/>
</dbReference>
<organism evidence="3 4">
    <name type="scientific">Ruminiclostridium sufflavum DSM 19573</name>
    <dbReference type="NCBI Taxonomy" id="1121337"/>
    <lineage>
        <taxon>Bacteria</taxon>
        <taxon>Bacillati</taxon>
        <taxon>Bacillota</taxon>
        <taxon>Clostridia</taxon>
        <taxon>Eubacteriales</taxon>
        <taxon>Oscillospiraceae</taxon>
        <taxon>Ruminiclostridium</taxon>
    </lineage>
</organism>
<protein>
    <submittedName>
        <fullName evidence="3">Uncharacterized protein DUF2800</fullName>
    </submittedName>
</protein>
<dbReference type="EMBL" id="QKMR01000001">
    <property type="protein sequence ID" value="PYG90157.1"/>
    <property type="molecule type" value="Genomic_DNA"/>
</dbReference>
<dbReference type="Pfam" id="PF10926">
    <property type="entry name" value="DUF2800"/>
    <property type="match status" value="1"/>
</dbReference>
<evidence type="ECO:0000313" key="4">
    <source>
        <dbReference type="Proteomes" id="UP000248132"/>
    </source>
</evidence>
<evidence type="ECO:0000256" key="2">
    <source>
        <dbReference type="SAM" id="Phobius"/>
    </source>
</evidence>
<keyword evidence="2" id="KW-1133">Transmembrane helix</keyword>
<name>A0A318XRF3_9FIRM</name>
<keyword evidence="4" id="KW-1185">Reference proteome</keyword>
<comment type="caution">
    <text evidence="3">The sequence shown here is derived from an EMBL/GenBank/DDBJ whole genome shotgun (WGS) entry which is preliminary data.</text>
</comment>
<feature type="transmembrane region" description="Helical" evidence="2">
    <location>
        <begin position="74"/>
        <end position="98"/>
    </location>
</feature>
<sequence length="309" mass="34599">MRHTDTYVDYISAIAHSFPSTPYIAVEKEVKYEAYAPEGFGTSDCIIIGGQTMYVIDFKYGKGVPVSAYKNPQMMLYALGAYTAYAILFLITNIKLVIVQPRLDSISEWELSLADLLAWGESIKPIAEKAFKGEGEYIQGEHCQFCRAAAICRKRMDENLQLEECGGITPPLITNEEVGQILLRAQNLASWVKKLESYALNECLNGNGITGWKAVHGKSTRQFTDQDSAFNTLKANGTNEVMLYERKPLTITQLEDLIGKAKFKELCSPYIETPPGKPTLVLESDKREAIQQIRAADIFKDEGRNDNEQ</sequence>
<keyword evidence="2" id="KW-0812">Transmembrane</keyword>
<reference evidence="3 4" key="1">
    <citation type="submission" date="2018-06" db="EMBL/GenBank/DDBJ databases">
        <title>Genomic Encyclopedia of Type Strains, Phase I: the one thousand microbial genomes (KMG-I) project.</title>
        <authorList>
            <person name="Kyrpides N."/>
        </authorList>
    </citation>
    <scope>NUCLEOTIDE SEQUENCE [LARGE SCALE GENOMIC DNA]</scope>
    <source>
        <strain evidence="3 4">DSM 19573</strain>
    </source>
</reference>
<dbReference type="GO" id="GO:0016787">
    <property type="term" value="F:hydrolase activity"/>
    <property type="evidence" value="ECO:0007669"/>
    <property type="project" value="UniProtKB-KW"/>
</dbReference>
<gene>
    <name evidence="3" type="ORF">LY28_00037</name>
</gene>
<dbReference type="AlphaFoldDB" id="A0A318XRF3"/>